<keyword evidence="1" id="KW-0479">Metal-binding</keyword>
<proteinExistence type="predicted"/>
<dbReference type="GO" id="GO:0090734">
    <property type="term" value="C:site of DNA damage"/>
    <property type="evidence" value="ECO:0007669"/>
    <property type="project" value="TreeGrafter"/>
</dbReference>
<dbReference type="STRING" id="456900.A0A195CQR1"/>
<dbReference type="GO" id="GO:0008270">
    <property type="term" value="F:zinc ion binding"/>
    <property type="evidence" value="ECO:0007669"/>
    <property type="project" value="UniProtKB-KW"/>
</dbReference>
<sequence length="241" mass="28351">MNIVCVICSELLTPSDDVFHTPCGHIFHYVCLLQWFDRSQTCPQCRLKATHQSSHRIYFNFSNDVIEEDVATLQNRIDNMNFQLKLKDKDLNNLTEDNKNLKYQTNKLKQKIIEVESEITKKVNAIYAYKEQIISYKQYCMATENDKKENNELKKKIEHLRNVQNLLDSSTTEVDDVISKTNDTSKLVTYITVLKGELNKIYGKNKELKDKWKNEQQKFMDASKKNKHLVQECAKQKYINV</sequence>
<dbReference type="GO" id="GO:0005634">
    <property type="term" value="C:nucleus"/>
    <property type="evidence" value="ECO:0007669"/>
    <property type="project" value="TreeGrafter"/>
</dbReference>
<evidence type="ECO:0000256" key="5">
    <source>
        <dbReference type="SAM" id="Coils"/>
    </source>
</evidence>
<dbReference type="SMART" id="SM00184">
    <property type="entry name" value="RING"/>
    <property type="match status" value="1"/>
</dbReference>
<keyword evidence="3" id="KW-0862">Zinc</keyword>
<feature type="domain" description="RING-type" evidence="6">
    <location>
        <begin position="5"/>
        <end position="46"/>
    </location>
</feature>
<dbReference type="GO" id="GO:0016567">
    <property type="term" value="P:protein ubiquitination"/>
    <property type="evidence" value="ECO:0007669"/>
    <property type="project" value="TreeGrafter"/>
</dbReference>
<dbReference type="InterPro" id="IPR001841">
    <property type="entry name" value="Znf_RING"/>
</dbReference>
<dbReference type="PANTHER" id="PTHR46569">
    <property type="entry name" value="E3 UBIQUITIN-PROTEIN LIGASE TRAIP"/>
    <property type="match status" value="1"/>
</dbReference>
<evidence type="ECO:0000313" key="8">
    <source>
        <dbReference type="Proteomes" id="UP000078542"/>
    </source>
</evidence>
<keyword evidence="8" id="KW-1185">Reference proteome</keyword>
<evidence type="ECO:0000256" key="3">
    <source>
        <dbReference type="ARBA" id="ARBA00022833"/>
    </source>
</evidence>
<dbReference type="InterPro" id="IPR052639">
    <property type="entry name" value="TRAIP_ubiq-protein_ligase"/>
</dbReference>
<gene>
    <name evidence="7" type="ORF">ALC62_06178</name>
</gene>
<evidence type="ECO:0000256" key="1">
    <source>
        <dbReference type="ARBA" id="ARBA00022723"/>
    </source>
</evidence>
<evidence type="ECO:0000256" key="4">
    <source>
        <dbReference type="PROSITE-ProRule" id="PRU00175"/>
    </source>
</evidence>
<dbReference type="EMBL" id="KQ977394">
    <property type="protein sequence ID" value="KYN03083.1"/>
    <property type="molecule type" value="Genomic_DNA"/>
</dbReference>
<dbReference type="Gene3D" id="3.30.40.10">
    <property type="entry name" value="Zinc/RING finger domain, C3HC4 (zinc finger)"/>
    <property type="match status" value="1"/>
</dbReference>
<dbReference type="Pfam" id="PF13639">
    <property type="entry name" value="zf-RING_2"/>
    <property type="match status" value="1"/>
</dbReference>
<reference evidence="7 8" key="1">
    <citation type="submission" date="2016-03" db="EMBL/GenBank/DDBJ databases">
        <title>Cyphomyrmex costatus WGS genome.</title>
        <authorList>
            <person name="Nygaard S."/>
            <person name="Hu H."/>
            <person name="Boomsma J."/>
            <person name="Zhang G."/>
        </authorList>
    </citation>
    <scope>NUCLEOTIDE SEQUENCE [LARGE SCALE GENOMIC DNA]</scope>
    <source>
        <strain evidence="7">MS0001</strain>
        <tissue evidence="7">Whole body</tissue>
    </source>
</reference>
<evidence type="ECO:0000313" key="7">
    <source>
        <dbReference type="EMBL" id="KYN03083.1"/>
    </source>
</evidence>
<keyword evidence="2 4" id="KW-0863">Zinc-finger</keyword>
<feature type="coiled-coil region" evidence="5">
    <location>
        <begin position="63"/>
        <end position="118"/>
    </location>
</feature>
<name>A0A195CQR1_9HYME</name>
<dbReference type="AlphaFoldDB" id="A0A195CQR1"/>
<dbReference type="InterPro" id="IPR011016">
    <property type="entry name" value="Znf_RING-CH"/>
</dbReference>
<accession>A0A195CQR1</accession>
<dbReference type="Gene3D" id="1.10.287.1490">
    <property type="match status" value="1"/>
</dbReference>
<dbReference type="Proteomes" id="UP000078542">
    <property type="component" value="Unassembled WGS sequence"/>
</dbReference>
<dbReference type="SMART" id="SM00744">
    <property type="entry name" value="RINGv"/>
    <property type="match status" value="1"/>
</dbReference>
<evidence type="ECO:0000256" key="2">
    <source>
        <dbReference type="ARBA" id="ARBA00022771"/>
    </source>
</evidence>
<dbReference type="InterPro" id="IPR013083">
    <property type="entry name" value="Znf_RING/FYVE/PHD"/>
</dbReference>
<organism evidence="7 8">
    <name type="scientific">Cyphomyrmex costatus</name>
    <dbReference type="NCBI Taxonomy" id="456900"/>
    <lineage>
        <taxon>Eukaryota</taxon>
        <taxon>Metazoa</taxon>
        <taxon>Ecdysozoa</taxon>
        <taxon>Arthropoda</taxon>
        <taxon>Hexapoda</taxon>
        <taxon>Insecta</taxon>
        <taxon>Pterygota</taxon>
        <taxon>Neoptera</taxon>
        <taxon>Endopterygota</taxon>
        <taxon>Hymenoptera</taxon>
        <taxon>Apocrita</taxon>
        <taxon>Aculeata</taxon>
        <taxon>Formicoidea</taxon>
        <taxon>Formicidae</taxon>
        <taxon>Myrmicinae</taxon>
        <taxon>Cyphomyrmex</taxon>
    </lineage>
</organism>
<dbReference type="GO" id="GO:0031297">
    <property type="term" value="P:replication fork processing"/>
    <property type="evidence" value="ECO:0007669"/>
    <property type="project" value="TreeGrafter"/>
</dbReference>
<dbReference type="GO" id="GO:0061630">
    <property type="term" value="F:ubiquitin protein ligase activity"/>
    <property type="evidence" value="ECO:0007669"/>
    <property type="project" value="TreeGrafter"/>
</dbReference>
<dbReference type="SUPFAM" id="SSF57850">
    <property type="entry name" value="RING/U-box"/>
    <property type="match status" value="1"/>
</dbReference>
<evidence type="ECO:0000259" key="6">
    <source>
        <dbReference type="PROSITE" id="PS50089"/>
    </source>
</evidence>
<dbReference type="PROSITE" id="PS50089">
    <property type="entry name" value="ZF_RING_2"/>
    <property type="match status" value="1"/>
</dbReference>
<dbReference type="PANTHER" id="PTHR46569:SF1">
    <property type="entry name" value="E3 UBIQUITIN-PROTEIN LIGASE RFWD3-RELATED"/>
    <property type="match status" value="1"/>
</dbReference>
<protein>
    <submittedName>
        <fullName evidence="7">TRAF-interacting protein</fullName>
    </submittedName>
</protein>
<keyword evidence="5" id="KW-0175">Coiled coil</keyword>